<organism evidence="2 3">
    <name type="scientific">Halogranum salarium B-1</name>
    <dbReference type="NCBI Taxonomy" id="1210908"/>
    <lineage>
        <taxon>Archaea</taxon>
        <taxon>Methanobacteriati</taxon>
        <taxon>Methanobacteriota</taxon>
        <taxon>Stenosarchaea group</taxon>
        <taxon>Halobacteria</taxon>
        <taxon>Halobacteriales</taxon>
        <taxon>Haloferacaceae</taxon>
    </lineage>
</organism>
<keyword evidence="1" id="KW-1133">Transmembrane helix</keyword>
<evidence type="ECO:0000313" key="2">
    <source>
        <dbReference type="EMBL" id="EJN58289.1"/>
    </source>
</evidence>
<sequence length="37" mass="3910">MSAHRARSTLADVGLLLALVVGVVVGNVLLVVFYGIW</sequence>
<protein>
    <submittedName>
        <fullName evidence="2">Uncharacterized protein</fullName>
    </submittedName>
</protein>
<keyword evidence="1" id="KW-0472">Membrane</keyword>
<accession>J3JEE4</accession>
<gene>
    <name evidence="2" type="ORF">HSB1_37060</name>
</gene>
<evidence type="ECO:0000256" key="1">
    <source>
        <dbReference type="SAM" id="Phobius"/>
    </source>
</evidence>
<dbReference type="EMBL" id="ALJD01000009">
    <property type="protein sequence ID" value="EJN58289.1"/>
    <property type="molecule type" value="Genomic_DNA"/>
</dbReference>
<comment type="caution">
    <text evidence="2">The sequence shown here is derived from an EMBL/GenBank/DDBJ whole genome shotgun (WGS) entry which is preliminary data.</text>
</comment>
<reference evidence="2 3" key="1">
    <citation type="journal article" date="2012" name="J. Bacteriol.">
        <title>Draft Genome Sequence of the Extremely Halophilic Archaeon Halogranum salarium B-1T.</title>
        <authorList>
            <person name="Kim K.K."/>
            <person name="Lee K.C."/>
            <person name="Lee J.S."/>
        </authorList>
    </citation>
    <scope>NUCLEOTIDE SEQUENCE [LARGE SCALE GENOMIC DNA]</scope>
    <source>
        <strain evidence="2 3">B-1</strain>
    </source>
</reference>
<evidence type="ECO:0000313" key="3">
    <source>
        <dbReference type="Proteomes" id="UP000007813"/>
    </source>
</evidence>
<dbReference type="AlphaFoldDB" id="J3JEE4"/>
<keyword evidence="1" id="KW-0812">Transmembrane</keyword>
<proteinExistence type="predicted"/>
<dbReference type="Proteomes" id="UP000007813">
    <property type="component" value="Unassembled WGS sequence"/>
</dbReference>
<name>J3JEE4_9EURY</name>
<feature type="transmembrane region" description="Helical" evidence="1">
    <location>
        <begin position="12"/>
        <end position="36"/>
    </location>
</feature>